<dbReference type="RefSeq" id="WP_153217267.1">
    <property type="nucleotide sequence ID" value="NZ_WIBF01000013.1"/>
</dbReference>
<reference evidence="1 2" key="1">
    <citation type="submission" date="2019-10" db="EMBL/GenBank/DDBJ databases">
        <title>Epibacterium sp. nov., isolated from seawater.</title>
        <authorList>
            <person name="Zhang X."/>
            <person name="Li N."/>
        </authorList>
    </citation>
    <scope>NUCLEOTIDE SEQUENCE [LARGE SCALE GENOMIC DNA]</scope>
    <source>
        <strain evidence="1 2">SM1979</strain>
    </source>
</reference>
<name>A0A843YM66_9RHOB</name>
<protein>
    <recommendedName>
        <fullName evidence="3">DUF1330 domain-containing protein</fullName>
    </recommendedName>
</protein>
<evidence type="ECO:0000313" key="2">
    <source>
        <dbReference type="Proteomes" id="UP000444174"/>
    </source>
</evidence>
<proteinExistence type="predicted"/>
<dbReference type="AlphaFoldDB" id="A0A843YM66"/>
<keyword evidence="2" id="KW-1185">Reference proteome</keyword>
<dbReference type="Proteomes" id="UP000444174">
    <property type="component" value="Unassembled WGS sequence"/>
</dbReference>
<gene>
    <name evidence="1" type="ORF">GFB49_17635</name>
</gene>
<comment type="caution">
    <text evidence="1">The sequence shown here is derived from an EMBL/GenBank/DDBJ whole genome shotgun (WGS) entry which is preliminary data.</text>
</comment>
<evidence type="ECO:0008006" key="3">
    <source>
        <dbReference type="Google" id="ProtNLM"/>
    </source>
</evidence>
<organism evidence="1 2">
    <name type="scientific">Tritonibacter litoralis</name>
    <dbReference type="NCBI Taxonomy" id="2662264"/>
    <lineage>
        <taxon>Bacteria</taxon>
        <taxon>Pseudomonadati</taxon>
        <taxon>Pseudomonadota</taxon>
        <taxon>Alphaproteobacteria</taxon>
        <taxon>Rhodobacterales</taxon>
        <taxon>Paracoccaceae</taxon>
        <taxon>Tritonibacter</taxon>
    </lineage>
</organism>
<dbReference type="EMBL" id="WIBF01000013">
    <property type="protein sequence ID" value="MQQ10293.1"/>
    <property type="molecule type" value="Genomic_DNA"/>
</dbReference>
<accession>A0A843YM66</accession>
<sequence length="104" mass="11723">MTYVLVDILPLKKGKSVADAMSYFDKVKPAMERHGLTRLNEPLEAHKMLRGTQTANLVNLFETVDPESSMQGMASDPEYQSYVPLRDTIFDLDNASIILTSRFV</sequence>
<evidence type="ECO:0000313" key="1">
    <source>
        <dbReference type="EMBL" id="MQQ10293.1"/>
    </source>
</evidence>